<protein>
    <submittedName>
        <fullName evidence="2">Uncharacterized protein</fullName>
    </submittedName>
</protein>
<evidence type="ECO:0000313" key="3">
    <source>
        <dbReference type="Proteomes" id="UP000799750"/>
    </source>
</evidence>
<feature type="compositionally biased region" description="Polar residues" evidence="1">
    <location>
        <begin position="36"/>
        <end position="51"/>
    </location>
</feature>
<reference evidence="2" key="1">
    <citation type="journal article" date="2020" name="Stud. Mycol.">
        <title>101 Dothideomycetes genomes: a test case for predicting lifestyles and emergence of pathogens.</title>
        <authorList>
            <person name="Haridas S."/>
            <person name="Albert R."/>
            <person name="Binder M."/>
            <person name="Bloem J."/>
            <person name="Labutti K."/>
            <person name="Salamov A."/>
            <person name="Andreopoulos B."/>
            <person name="Baker S."/>
            <person name="Barry K."/>
            <person name="Bills G."/>
            <person name="Bluhm B."/>
            <person name="Cannon C."/>
            <person name="Castanera R."/>
            <person name="Culley D."/>
            <person name="Daum C."/>
            <person name="Ezra D."/>
            <person name="Gonzalez J."/>
            <person name="Henrissat B."/>
            <person name="Kuo A."/>
            <person name="Liang C."/>
            <person name="Lipzen A."/>
            <person name="Lutzoni F."/>
            <person name="Magnuson J."/>
            <person name="Mondo S."/>
            <person name="Nolan M."/>
            <person name="Ohm R."/>
            <person name="Pangilinan J."/>
            <person name="Park H.-J."/>
            <person name="Ramirez L."/>
            <person name="Alfaro M."/>
            <person name="Sun H."/>
            <person name="Tritt A."/>
            <person name="Yoshinaga Y."/>
            <person name="Zwiers L.-H."/>
            <person name="Turgeon B."/>
            <person name="Goodwin S."/>
            <person name="Spatafora J."/>
            <person name="Crous P."/>
            <person name="Grigoriev I."/>
        </authorList>
    </citation>
    <scope>NUCLEOTIDE SEQUENCE</scope>
    <source>
        <strain evidence="2">CBS 269.34</strain>
    </source>
</reference>
<sequence>MDIKKIKTLLRRKLKSDRRQSSSASDSSFSTANTSPRPSTTVDSHQATSPRQPLPEPAPGRTTELNGSQIPQDGAFEHTHQAQDSSIRRVSTSSFSSGNESPSRTRHRKDPTAGHGNIKPLPRLPVEEGLASDLGHMSLGDDDRQMISPSSRGHSEDVAEPSRNHRSSIGGLSSSPTSQGLSRDSASLRRKPVGSGFGSVGSQAALDGATEKGHLAAHAEPPSLEGVVDLTNTVDTDVHEHWAPAVTHETVLPQLHHIREEQIHREIHNHTYLHRIQPVLEFEVLPARHFVPNASGQKLVEVSEDQIPECTGENQRWFIAEKRSTVTHNGRPPNGTQPLTGLELDGHDRKKYMTPEGFERTETTWVHRPVLEDTTKLQGPTFPVHFGECGEECATRKHGEKKHNRTER</sequence>
<feature type="compositionally biased region" description="Low complexity" evidence="1">
    <location>
        <begin position="21"/>
        <end position="35"/>
    </location>
</feature>
<feature type="compositionally biased region" description="Basic residues" evidence="1">
    <location>
        <begin position="1"/>
        <end position="16"/>
    </location>
</feature>
<feature type="region of interest" description="Disordered" evidence="1">
    <location>
        <begin position="1"/>
        <end position="202"/>
    </location>
</feature>
<dbReference type="EMBL" id="MU004188">
    <property type="protein sequence ID" value="KAF2496042.1"/>
    <property type="molecule type" value="Genomic_DNA"/>
</dbReference>
<feature type="region of interest" description="Disordered" evidence="1">
    <location>
        <begin position="326"/>
        <end position="348"/>
    </location>
</feature>
<gene>
    <name evidence="2" type="ORF">BU16DRAFT_364968</name>
</gene>
<feature type="compositionally biased region" description="Low complexity" evidence="1">
    <location>
        <begin position="167"/>
        <end position="178"/>
    </location>
</feature>
<dbReference type="Proteomes" id="UP000799750">
    <property type="component" value="Unassembled WGS sequence"/>
</dbReference>
<dbReference type="AlphaFoldDB" id="A0A6A6QV68"/>
<evidence type="ECO:0000313" key="2">
    <source>
        <dbReference type="EMBL" id="KAF2496042.1"/>
    </source>
</evidence>
<dbReference type="OrthoDB" id="5325276at2759"/>
<dbReference type="PANTHER" id="PTHR38703">
    <property type="entry name" value="CHROMOSOME 8, WHOLE GENOME SHOTGUN SEQUENCE"/>
    <property type="match status" value="1"/>
</dbReference>
<dbReference type="PANTHER" id="PTHR38703:SF1">
    <property type="entry name" value="ALLERGEN"/>
    <property type="match status" value="1"/>
</dbReference>
<keyword evidence="3" id="KW-1185">Reference proteome</keyword>
<organism evidence="2 3">
    <name type="scientific">Lophium mytilinum</name>
    <dbReference type="NCBI Taxonomy" id="390894"/>
    <lineage>
        <taxon>Eukaryota</taxon>
        <taxon>Fungi</taxon>
        <taxon>Dikarya</taxon>
        <taxon>Ascomycota</taxon>
        <taxon>Pezizomycotina</taxon>
        <taxon>Dothideomycetes</taxon>
        <taxon>Pleosporomycetidae</taxon>
        <taxon>Mytilinidiales</taxon>
        <taxon>Mytilinidiaceae</taxon>
        <taxon>Lophium</taxon>
    </lineage>
</organism>
<accession>A0A6A6QV68</accession>
<feature type="compositionally biased region" description="Low complexity" evidence="1">
    <location>
        <begin position="88"/>
        <end position="97"/>
    </location>
</feature>
<feature type="compositionally biased region" description="Basic and acidic residues" evidence="1">
    <location>
        <begin position="153"/>
        <end position="163"/>
    </location>
</feature>
<name>A0A6A6QV68_9PEZI</name>
<proteinExistence type="predicted"/>
<evidence type="ECO:0000256" key="1">
    <source>
        <dbReference type="SAM" id="MobiDB-lite"/>
    </source>
</evidence>